<reference evidence="5 6" key="1">
    <citation type="journal article" date="2019" name="Nat. Ecol. Evol.">
        <title>Megaphylogeny resolves global patterns of mushroom evolution.</title>
        <authorList>
            <person name="Varga T."/>
            <person name="Krizsan K."/>
            <person name="Foldi C."/>
            <person name="Dima B."/>
            <person name="Sanchez-Garcia M."/>
            <person name="Sanchez-Ramirez S."/>
            <person name="Szollosi G.J."/>
            <person name="Szarkandi J.G."/>
            <person name="Papp V."/>
            <person name="Albert L."/>
            <person name="Andreopoulos W."/>
            <person name="Angelini C."/>
            <person name="Antonin V."/>
            <person name="Barry K.W."/>
            <person name="Bougher N.L."/>
            <person name="Buchanan P."/>
            <person name="Buyck B."/>
            <person name="Bense V."/>
            <person name="Catcheside P."/>
            <person name="Chovatia M."/>
            <person name="Cooper J."/>
            <person name="Damon W."/>
            <person name="Desjardin D."/>
            <person name="Finy P."/>
            <person name="Geml J."/>
            <person name="Haridas S."/>
            <person name="Hughes K."/>
            <person name="Justo A."/>
            <person name="Karasinski D."/>
            <person name="Kautmanova I."/>
            <person name="Kiss B."/>
            <person name="Kocsube S."/>
            <person name="Kotiranta H."/>
            <person name="LaButti K.M."/>
            <person name="Lechner B.E."/>
            <person name="Liimatainen K."/>
            <person name="Lipzen A."/>
            <person name="Lukacs Z."/>
            <person name="Mihaltcheva S."/>
            <person name="Morgado L.N."/>
            <person name="Niskanen T."/>
            <person name="Noordeloos M.E."/>
            <person name="Ohm R.A."/>
            <person name="Ortiz-Santana B."/>
            <person name="Ovrebo C."/>
            <person name="Racz N."/>
            <person name="Riley R."/>
            <person name="Savchenko A."/>
            <person name="Shiryaev A."/>
            <person name="Soop K."/>
            <person name="Spirin V."/>
            <person name="Szebenyi C."/>
            <person name="Tomsovsky M."/>
            <person name="Tulloss R.E."/>
            <person name="Uehling J."/>
            <person name="Grigoriev I.V."/>
            <person name="Vagvolgyi C."/>
            <person name="Papp T."/>
            <person name="Martin F.M."/>
            <person name="Miettinen O."/>
            <person name="Hibbett D.S."/>
            <person name="Nagy L.G."/>
        </authorList>
    </citation>
    <scope>NUCLEOTIDE SEQUENCE [LARGE SCALE GENOMIC DNA]</scope>
    <source>
        <strain evidence="5 6">FP101781</strain>
    </source>
</reference>
<feature type="compositionally biased region" description="Basic and acidic residues" evidence="3">
    <location>
        <begin position="255"/>
        <end position="269"/>
    </location>
</feature>
<evidence type="ECO:0000256" key="1">
    <source>
        <dbReference type="ARBA" id="ARBA00011045"/>
    </source>
</evidence>
<dbReference type="OrthoDB" id="10250458at2759"/>
<feature type="compositionally biased region" description="Polar residues" evidence="3">
    <location>
        <begin position="9"/>
        <end position="18"/>
    </location>
</feature>
<dbReference type="Proteomes" id="UP000298030">
    <property type="component" value="Unassembled WGS sequence"/>
</dbReference>
<dbReference type="InterPro" id="IPR016024">
    <property type="entry name" value="ARM-type_fold"/>
</dbReference>
<evidence type="ECO:0000256" key="3">
    <source>
        <dbReference type="SAM" id="MobiDB-lite"/>
    </source>
</evidence>
<dbReference type="SUPFAM" id="SSF48371">
    <property type="entry name" value="ARM repeat"/>
    <property type="match status" value="1"/>
</dbReference>
<dbReference type="GO" id="GO:0000774">
    <property type="term" value="F:adenyl-nucleotide exchange factor activity"/>
    <property type="evidence" value="ECO:0007669"/>
    <property type="project" value="TreeGrafter"/>
</dbReference>
<keyword evidence="6" id="KW-1185">Reference proteome</keyword>
<feature type="region of interest" description="Disordered" evidence="3">
    <location>
        <begin position="205"/>
        <end position="271"/>
    </location>
</feature>
<dbReference type="PANTHER" id="PTHR19316:SF18">
    <property type="entry name" value="HSP70-BINDING PROTEIN 1"/>
    <property type="match status" value="1"/>
</dbReference>
<feature type="region of interest" description="Disordered" evidence="3">
    <location>
        <begin position="1"/>
        <end position="26"/>
    </location>
</feature>
<dbReference type="EMBL" id="QPFP01000011">
    <property type="protein sequence ID" value="TEB33739.1"/>
    <property type="molecule type" value="Genomic_DNA"/>
</dbReference>
<dbReference type="STRING" id="71717.A0A4Y7TJQ9"/>
<evidence type="ECO:0000259" key="4">
    <source>
        <dbReference type="Pfam" id="PF08609"/>
    </source>
</evidence>
<comment type="caution">
    <text evidence="5">The sequence shown here is derived from an EMBL/GenBank/DDBJ whole genome shotgun (WGS) entry which is preliminary data.</text>
</comment>
<keyword evidence="2" id="KW-0677">Repeat</keyword>
<accession>A0A4Y7TJQ9</accession>
<dbReference type="InterPro" id="IPR050693">
    <property type="entry name" value="Hsp70_NEF-Inhibitors"/>
</dbReference>
<evidence type="ECO:0000313" key="6">
    <source>
        <dbReference type="Proteomes" id="UP000298030"/>
    </source>
</evidence>
<evidence type="ECO:0000313" key="5">
    <source>
        <dbReference type="EMBL" id="TEB33739.1"/>
    </source>
</evidence>
<feature type="domain" description="Nucleotide exchange factor Fes1" evidence="4">
    <location>
        <begin position="1"/>
        <end position="75"/>
    </location>
</feature>
<evidence type="ECO:0000256" key="2">
    <source>
        <dbReference type="ARBA" id="ARBA00022737"/>
    </source>
</evidence>
<dbReference type="Pfam" id="PF08609">
    <property type="entry name" value="Fes1"/>
    <property type="match status" value="1"/>
</dbReference>
<proteinExistence type="inferred from homology"/>
<dbReference type="AlphaFoldDB" id="A0A4Y7TJQ9"/>
<dbReference type="Gene3D" id="1.25.10.10">
    <property type="entry name" value="Leucine-rich Repeat Variant"/>
    <property type="match status" value="1"/>
</dbReference>
<protein>
    <submittedName>
        <fullName evidence="5">Fes1-domain-containing protein</fullName>
    </submittedName>
</protein>
<gene>
    <name evidence="5" type="ORF">FA13DRAFT_1772892</name>
</gene>
<sequence length="375" mass="41047">MESLLRWSLQHSAPQDSAASDRAPATRQDLNPEIIDMLLGKPDAELMKEDVAAAVDTSKSEDERIAALDHLEMYVFLDPFLVQRITDYPDLEKLKLWEPIQSLLTSKDASIEIRVQALWVIGTALQNNPSAQEVYLSYNPLPTLLSFLTPSSESTVSARSKALYTLSGLLKHNAPAVKQLSDPGVSGWQKIQNALHDPNIGVRRKSQPIQHQPPLMLAPAPPGSTGTPNIALHPTANEPETQQIHTPDTQAASDPVHDNSHAAHLRDASRAQTSAITQDALEKYGILDSVVSSLVSPLPHGVDGENTEADHDYDEKVLRLLYTYTVSCHGNLNDSQKASIKKWLIAETSSTGGVTQLEEKYNLTSVEHADLTSKL</sequence>
<dbReference type="InterPro" id="IPR011989">
    <property type="entry name" value="ARM-like"/>
</dbReference>
<dbReference type="PANTHER" id="PTHR19316">
    <property type="entry name" value="PROTEIN FOLDING REGULATOR"/>
    <property type="match status" value="1"/>
</dbReference>
<feature type="compositionally biased region" description="Polar residues" evidence="3">
    <location>
        <begin position="238"/>
        <end position="252"/>
    </location>
</feature>
<comment type="similarity">
    <text evidence="1">Belongs to the FES1 family.</text>
</comment>
<dbReference type="InterPro" id="IPR013918">
    <property type="entry name" value="Nucleotide_exch_fac_Fes1"/>
</dbReference>
<organism evidence="5 6">
    <name type="scientific">Coprinellus micaceus</name>
    <name type="common">Glistening ink-cap mushroom</name>
    <name type="synonym">Coprinus micaceus</name>
    <dbReference type="NCBI Taxonomy" id="71717"/>
    <lineage>
        <taxon>Eukaryota</taxon>
        <taxon>Fungi</taxon>
        <taxon>Dikarya</taxon>
        <taxon>Basidiomycota</taxon>
        <taxon>Agaricomycotina</taxon>
        <taxon>Agaricomycetes</taxon>
        <taxon>Agaricomycetidae</taxon>
        <taxon>Agaricales</taxon>
        <taxon>Agaricineae</taxon>
        <taxon>Psathyrellaceae</taxon>
        <taxon>Coprinellus</taxon>
    </lineage>
</organism>
<name>A0A4Y7TJQ9_COPMI</name>
<dbReference type="GO" id="GO:0005783">
    <property type="term" value="C:endoplasmic reticulum"/>
    <property type="evidence" value="ECO:0007669"/>
    <property type="project" value="TreeGrafter"/>
</dbReference>